<dbReference type="InterPro" id="IPR002156">
    <property type="entry name" value="RNaseH_domain"/>
</dbReference>
<dbReference type="Pfam" id="PF13456">
    <property type="entry name" value="RVT_3"/>
    <property type="match status" value="1"/>
</dbReference>
<dbReference type="GeneID" id="105032149"/>
<dbReference type="InterPro" id="IPR044730">
    <property type="entry name" value="RNase_H-like_dom_plant"/>
</dbReference>
<keyword evidence="1" id="KW-1133">Transmembrane helix</keyword>
<dbReference type="CDD" id="cd06222">
    <property type="entry name" value="RNase_H_like"/>
    <property type="match status" value="1"/>
</dbReference>
<sequence>MALCRMRVWLWPLLLGIDKAISLKRLVANCCCVLSHLLNWLVAGWVFMKLLFSLHADKLWIEGDSSAVINWITSFNAQKNSLWPILRDVLTWKATSHPWIISHIFREANQAADWLASGSISGALQFSQLDPLPAQLCAILHADAIGVIHERQLIFQILTSWFCCFFNSHNYCCSTDSLIHIIIAAQLISRLLSLWEEANVYFVHCSPIADLALSYEIYSLFHNWLMVLRYYYPLVSSVCIHGRFISFSWLKFHSSFWFKLWHICFPIGHSLFIVVARCFFQVFLQQTNFYWYFLSDVAGDDIAERPCVELKEKVCLCRVPLFSVPGWPLGMKRVSGAGCIL</sequence>
<dbReference type="PANTHER" id="PTHR47723:SF19">
    <property type="entry name" value="POLYNUCLEOTIDYL TRANSFERASE, RIBONUCLEASE H-LIKE SUPERFAMILY PROTEIN"/>
    <property type="match status" value="1"/>
</dbReference>
<feature type="transmembrane region" description="Helical" evidence="1">
    <location>
        <begin position="36"/>
        <end position="52"/>
    </location>
</feature>
<proteinExistence type="predicted"/>
<dbReference type="GO" id="GO:0004523">
    <property type="term" value="F:RNA-DNA hybrid ribonuclease activity"/>
    <property type="evidence" value="ECO:0007669"/>
    <property type="project" value="InterPro"/>
</dbReference>
<dbReference type="AlphaFoldDB" id="A0A8N4EXI0"/>
<dbReference type="OrthoDB" id="777212at2759"/>
<dbReference type="Proteomes" id="UP000504607">
    <property type="component" value="Unplaced"/>
</dbReference>
<gene>
    <name evidence="4" type="primary">LOC105032149</name>
</gene>
<reference evidence="4" key="1">
    <citation type="submission" date="2025-08" db="UniProtKB">
        <authorList>
            <consortium name="RefSeq"/>
        </authorList>
    </citation>
    <scope>IDENTIFICATION</scope>
</reference>
<dbReference type="GO" id="GO:0003676">
    <property type="term" value="F:nucleic acid binding"/>
    <property type="evidence" value="ECO:0007669"/>
    <property type="project" value="InterPro"/>
</dbReference>
<keyword evidence="1" id="KW-0472">Membrane</keyword>
<feature type="domain" description="RNase H type-1" evidence="2">
    <location>
        <begin position="50"/>
        <end position="117"/>
    </location>
</feature>
<dbReference type="RefSeq" id="XP_073106299.1">
    <property type="nucleotide sequence ID" value="XM_073250198.1"/>
</dbReference>
<dbReference type="InterPro" id="IPR036397">
    <property type="entry name" value="RNaseH_sf"/>
</dbReference>
<dbReference type="Gene3D" id="3.30.420.10">
    <property type="entry name" value="Ribonuclease H-like superfamily/Ribonuclease H"/>
    <property type="match status" value="1"/>
</dbReference>
<dbReference type="InterPro" id="IPR053151">
    <property type="entry name" value="RNase_H-like"/>
</dbReference>
<evidence type="ECO:0000256" key="1">
    <source>
        <dbReference type="SAM" id="Phobius"/>
    </source>
</evidence>
<name>A0A8N4EXI0_ELAGV</name>
<evidence type="ECO:0000313" key="3">
    <source>
        <dbReference type="Proteomes" id="UP000504607"/>
    </source>
</evidence>
<protein>
    <submittedName>
        <fullName evidence="4">Uncharacterized protein LOC105032149</fullName>
    </submittedName>
</protein>
<dbReference type="PANTHER" id="PTHR47723">
    <property type="entry name" value="OS05G0353850 PROTEIN"/>
    <property type="match status" value="1"/>
</dbReference>
<evidence type="ECO:0000313" key="4">
    <source>
        <dbReference type="RefSeq" id="XP_029116765.1"/>
    </source>
</evidence>
<keyword evidence="1" id="KW-0812">Transmembrane</keyword>
<accession>A0A8N4EXI0</accession>
<organism evidence="3 4">
    <name type="scientific">Elaeis guineensis var. tenera</name>
    <name type="common">Oil palm</name>
    <dbReference type="NCBI Taxonomy" id="51953"/>
    <lineage>
        <taxon>Eukaryota</taxon>
        <taxon>Viridiplantae</taxon>
        <taxon>Streptophyta</taxon>
        <taxon>Embryophyta</taxon>
        <taxon>Tracheophyta</taxon>
        <taxon>Spermatophyta</taxon>
        <taxon>Magnoliopsida</taxon>
        <taxon>Liliopsida</taxon>
        <taxon>Arecaceae</taxon>
        <taxon>Arecoideae</taxon>
        <taxon>Cocoseae</taxon>
        <taxon>Elaeidinae</taxon>
        <taxon>Elaeis</taxon>
    </lineage>
</organism>
<evidence type="ECO:0000259" key="2">
    <source>
        <dbReference type="Pfam" id="PF13456"/>
    </source>
</evidence>
<dbReference type="RefSeq" id="XP_029116765.1">
    <property type="nucleotide sequence ID" value="XM_029260932.1"/>
</dbReference>
<keyword evidence="3" id="KW-1185">Reference proteome</keyword>